<keyword evidence="8" id="KW-0238">DNA-binding</keyword>
<dbReference type="InterPro" id="IPR004609">
    <property type="entry name" value="ATP-dep_DNA_helicase_RecG"/>
</dbReference>
<evidence type="ECO:0000256" key="11">
    <source>
        <dbReference type="ARBA" id="ARBA00023235"/>
    </source>
</evidence>
<dbReference type="PROSITE" id="PS51192">
    <property type="entry name" value="HELICASE_ATP_BIND_1"/>
    <property type="match status" value="1"/>
</dbReference>
<keyword evidence="10 15" id="KW-0234">DNA repair</keyword>
<dbReference type="InterPro" id="IPR011545">
    <property type="entry name" value="DEAD/DEAH_box_helicase_dom"/>
</dbReference>
<dbReference type="InterPro" id="IPR047112">
    <property type="entry name" value="RecG/Mfd"/>
</dbReference>
<dbReference type="SMART" id="SM00487">
    <property type="entry name" value="DEXDc"/>
    <property type="match status" value="1"/>
</dbReference>
<evidence type="ECO:0000256" key="12">
    <source>
        <dbReference type="ARBA" id="ARBA00034617"/>
    </source>
</evidence>
<dbReference type="Pfam" id="PF17191">
    <property type="entry name" value="RecG_wedge"/>
    <property type="match status" value="1"/>
</dbReference>
<evidence type="ECO:0000259" key="18">
    <source>
        <dbReference type="PROSITE" id="PS51194"/>
    </source>
</evidence>
<keyword evidence="6 15" id="KW-0347">Helicase</keyword>
<evidence type="ECO:0000256" key="13">
    <source>
        <dbReference type="ARBA" id="ARBA00034808"/>
    </source>
</evidence>
<evidence type="ECO:0000256" key="1">
    <source>
        <dbReference type="ARBA" id="ARBA00007504"/>
    </source>
</evidence>
<sequence>MSQTQTNALAPYIERARKILQHEQRTQYQDKAILGGGLETFVARWVDETRPLLQNIGLDPAIVLRLRTHLEGYRQLTPEQRASRLRLVLADLNELDGAPAPATPQSTAPVILQGKQATTLPQNANTTQAAPAPRQQKQSTAPSSTPGTHRSPALPAAEPDVPRVKRPVEPPPPPPPNTIRLEAGMSQGHTSLTLLSADVNAVPGVGPTTLKHLHHLGIRTVRDLLFYFPREHRDYSKITPIVDVPFNEVSTTMGLIWEVTVKRTRGNQSRTIATISDDSGKLYATWFNQPYLQKQLERAQGCYIVITGKKQRFGNKVEFNVQSHELPEQNDLLNTGRLVPTYALTAGLSAKVLRRFTKWVVDRYAQMVPDHLPTPIRDMAQLIPLPEAVAKIHYPDNEEERQRAYRRLAFDELFMIQLGMQERRERWQFEAPQGNALTIYPNKIFIAPPTDEGQDTSPASGTTISNIGIGSTLWSVTATDAPLEATLPFHYTDAQRRVISEIFVDMAKSKPMCRLLQGDVGAGKTAVAAAGLFMAVLNGSQGAIMAPTELLAEQHARSISKMLEPFGIRTVLLTGSQRASERARGRAMLESGEAAVAIGTHALIQDDVKFYKLGLVIVDEQHRFGVEQRDALRKKGYHPHMLVMTATPIPRTLSLTLYGDLDVSVIDQLPPGRQKIISRWRTGARRAESYDTIRQQVEEGHQAFIICPLIEESESLQVKAATTEYERLQREVFPTLRLGLLHGAMKPAEKDQVMHRFRDHELDILVATSVIEVGIDVPNATVMVIEDADRFGLSQLHQFRGRVGRGKHQSYCYVLSEDAGAQSQERLGVFEEIDDGFKLAEEDLRLRGPGDFIGVRQSGMPEMRIADLSDTRMIELTRKIAASVWAGDPYLSKPEHTALRERMHLFWQDFMAH</sequence>
<evidence type="ECO:0000256" key="14">
    <source>
        <dbReference type="ARBA" id="ARBA00048988"/>
    </source>
</evidence>
<dbReference type="EC" id="5.6.2.4" evidence="13 15"/>
<dbReference type="EMBL" id="BNJG01000001">
    <property type="protein sequence ID" value="GHO52599.1"/>
    <property type="molecule type" value="Genomic_DNA"/>
</dbReference>
<dbReference type="Pfam" id="PF00270">
    <property type="entry name" value="DEAD"/>
    <property type="match status" value="1"/>
</dbReference>
<comment type="catalytic activity">
    <reaction evidence="14 15">
        <text>ATP + H2O = ADP + phosphate + H(+)</text>
        <dbReference type="Rhea" id="RHEA:13065"/>
        <dbReference type="ChEBI" id="CHEBI:15377"/>
        <dbReference type="ChEBI" id="CHEBI:15378"/>
        <dbReference type="ChEBI" id="CHEBI:30616"/>
        <dbReference type="ChEBI" id="CHEBI:43474"/>
        <dbReference type="ChEBI" id="CHEBI:456216"/>
        <dbReference type="EC" id="5.6.2.4"/>
    </reaction>
</comment>
<dbReference type="InterPro" id="IPR012340">
    <property type="entry name" value="NA-bd_OB-fold"/>
</dbReference>
<dbReference type="InterPro" id="IPR014001">
    <property type="entry name" value="Helicase_ATP-bd"/>
</dbReference>
<feature type="domain" description="Helicase ATP-binding" evidence="17">
    <location>
        <begin position="505"/>
        <end position="666"/>
    </location>
</feature>
<dbReference type="Gene3D" id="1.10.150.20">
    <property type="entry name" value="5' to 3' exonuclease, C-terminal subdomain"/>
    <property type="match status" value="1"/>
</dbReference>
<feature type="domain" description="Helicase C-terminal" evidence="18">
    <location>
        <begin position="692"/>
        <end position="845"/>
    </location>
</feature>
<keyword evidence="4 15" id="KW-0227">DNA damage</keyword>
<dbReference type="Pfam" id="PF19833">
    <property type="entry name" value="RecG_dom3_C"/>
    <property type="match status" value="1"/>
</dbReference>
<evidence type="ECO:0000256" key="6">
    <source>
        <dbReference type="ARBA" id="ARBA00022806"/>
    </source>
</evidence>
<dbReference type="InterPro" id="IPR033454">
    <property type="entry name" value="RecG_wedge"/>
</dbReference>
<dbReference type="InterPro" id="IPR045562">
    <property type="entry name" value="RecG_dom3_C"/>
</dbReference>
<dbReference type="NCBIfam" id="NF008168">
    <property type="entry name" value="PRK10917.2-2"/>
    <property type="match status" value="1"/>
</dbReference>
<dbReference type="Gene3D" id="2.40.50.140">
    <property type="entry name" value="Nucleic acid-binding proteins"/>
    <property type="match status" value="1"/>
</dbReference>
<dbReference type="GO" id="GO:0004386">
    <property type="term" value="F:helicase activity"/>
    <property type="evidence" value="ECO:0007669"/>
    <property type="project" value="UniProtKB-KW"/>
</dbReference>
<evidence type="ECO:0000256" key="2">
    <source>
        <dbReference type="ARBA" id="ARBA00017846"/>
    </source>
</evidence>
<keyword evidence="9 15" id="KW-0233">DNA recombination</keyword>
<gene>
    <name evidence="19" type="primary">recG</name>
    <name evidence="19" type="ORF">KSB_10740</name>
</gene>
<dbReference type="SUPFAM" id="SSF52540">
    <property type="entry name" value="P-loop containing nucleoside triphosphate hydrolases"/>
    <property type="match status" value="2"/>
</dbReference>
<keyword evidence="20" id="KW-1185">Reference proteome</keyword>
<dbReference type="PROSITE" id="PS51194">
    <property type="entry name" value="HELICASE_CTER"/>
    <property type="match status" value="1"/>
</dbReference>
<evidence type="ECO:0000256" key="16">
    <source>
        <dbReference type="SAM" id="MobiDB-lite"/>
    </source>
</evidence>
<dbReference type="PANTHER" id="PTHR47964:SF1">
    <property type="entry name" value="ATP-DEPENDENT DNA HELICASE HOMOLOG RECG, CHLOROPLASTIC"/>
    <property type="match status" value="1"/>
</dbReference>
<evidence type="ECO:0000256" key="5">
    <source>
        <dbReference type="ARBA" id="ARBA00022801"/>
    </source>
</evidence>
<dbReference type="Gene3D" id="3.40.50.300">
    <property type="entry name" value="P-loop containing nucleotide triphosphate hydrolases"/>
    <property type="match status" value="2"/>
</dbReference>
<dbReference type="SMART" id="SM00490">
    <property type="entry name" value="HELICc"/>
    <property type="match status" value="1"/>
</dbReference>
<evidence type="ECO:0000313" key="19">
    <source>
        <dbReference type="EMBL" id="GHO52599.1"/>
    </source>
</evidence>
<dbReference type="Pfam" id="PF00271">
    <property type="entry name" value="Helicase_C"/>
    <property type="match status" value="1"/>
</dbReference>
<evidence type="ECO:0000256" key="7">
    <source>
        <dbReference type="ARBA" id="ARBA00022840"/>
    </source>
</evidence>
<evidence type="ECO:0000256" key="4">
    <source>
        <dbReference type="ARBA" id="ARBA00022763"/>
    </source>
</evidence>
<name>A0ABQ3UIP9_9CHLR</name>
<keyword evidence="5 15" id="KW-0378">Hydrolase</keyword>
<dbReference type="RefSeq" id="WP_201369483.1">
    <property type="nucleotide sequence ID" value="NZ_BNJG01000001.1"/>
</dbReference>
<reference evidence="19 20" key="1">
    <citation type="journal article" date="2021" name="Int. J. Syst. Evol. Microbiol.">
        <title>Reticulibacter mediterranei gen. nov., sp. nov., within the new family Reticulibacteraceae fam. nov., and Ktedonospora formicarum gen. nov., sp. nov., Ktedonobacter robiniae sp. nov., Dictyobacter formicarum sp. nov. and Dictyobacter arantiisoli sp. nov., belonging to the class Ktedonobacteria.</title>
        <authorList>
            <person name="Yabe S."/>
            <person name="Zheng Y."/>
            <person name="Wang C.M."/>
            <person name="Sakai Y."/>
            <person name="Abe K."/>
            <person name="Yokota A."/>
            <person name="Donadio S."/>
            <person name="Cavaletti L."/>
            <person name="Monciardini P."/>
        </authorList>
    </citation>
    <scope>NUCLEOTIDE SEQUENCE [LARGE SCALE GENOMIC DNA]</scope>
    <source>
        <strain evidence="19 20">SOSP1-30</strain>
    </source>
</reference>
<evidence type="ECO:0000256" key="8">
    <source>
        <dbReference type="ARBA" id="ARBA00023125"/>
    </source>
</evidence>
<dbReference type="PANTHER" id="PTHR47964">
    <property type="entry name" value="ATP-DEPENDENT DNA HELICASE HOMOLOG RECG, CHLOROPLASTIC"/>
    <property type="match status" value="1"/>
</dbReference>
<protein>
    <recommendedName>
        <fullName evidence="2 15">ATP-dependent DNA helicase RecG</fullName>
        <ecNumber evidence="13 15">5.6.2.4</ecNumber>
    </recommendedName>
</protein>
<evidence type="ECO:0000256" key="15">
    <source>
        <dbReference type="RuleBase" id="RU363016"/>
    </source>
</evidence>
<organism evidence="19 20">
    <name type="scientific">Ktedonobacter robiniae</name>
    <dbReference type="NCBI Taxonomy" id="2778365"/>
    <lineage>
        <taxon>Bacteria</taxon>
        <taxon>Bacillati</taxon>
        <taxon>Chloroflexota</taxon>
        <taxon>Ktedonobacteria</taxon>
        <taxon>Ktedonobacterales</taxon>
        <taxon>Ktedonobacteraceae</taxon>
        <taxon>Ktedonobacter</taxon>
    </lineage>
</organism>
<feature type="region of interest" description="Disordered" evidence="16">
    <location>
        <begin position="123"/>
        <end position="182"/>
    </location>
</feature>
<accession>A0ABQ3UIP9</accession>
<comment type="catalytic activity">
    <reaction evidence="12 15">
        <text>Couples ATP hydrolysis with the unwinding of duplex DNA by translocating in the 3'-5' direction.</text>
        <dbReference type="EC" id="5.6.2.4"/>
    </reaction>
</comment>
<dbReference type="CDD" id="cd04488">
    <property type="entry name" value="RecG_wedge_OBF"/>
    <property type="match status" value="1"/>
</dbReference>
<comment type="similarity">
    <text evidence="1 15">Belongs to the helicase family. RecG subfamily.</text>
</comment>
<dbReference type="Proteomes" id="UP000654345">
    <property type="component" value="Unassembled WGS sequence"/>
</dbReference>
<dbReference type="SUPFAM" id="SSF50249">
    <property type="entry name" value="Nucleic acid-binding proteins"/>
    <property type="match status" value="1"/>
</dbReference>
<dbReference type="InterPro" id="IPR027417">
    <property type="entry name" value="P-loop_NTPase"/>
</dbReference>
<dbReference type="NCBIfam" id="TIGR00643">
    <property type="entry name" value="recG"/>
    <property type="match status" value="1"/>
</dbReference>
<dbReference type="CDD" id="cd17992">
    <property type="entry name" value="DEXHc_RecG"/>
    <property type="match status" value="1"/>
</dbReference>
<keyword evidence="7 15" id="KW-0067">ATP-binding</keyword>
<evidence type="ECO:0000313" key="20">
    <source>
        <dbReference type="Proteomes" id="UP000654345"/>
    </source>
</evidence>
<comment type="caution">
    <text evidence="19">The sequence shown here is derived from an EMBL/GenBank/DDBJ whole genome shotgun (WGS) entry which is preliminary data.</text>
</comment>
<feature type="compositionally biased region" description="Polar residues" evidence="16">
    <location>
        <begin position="123"/>
        <end position="148"/>
    </location>
</feature>
<keyword evidence="3 15" id="KW-0547">Nucleotide-binding</keyword>
<evidence type="ECO:0000256" key="9">
    <source>
        <dbReference type="ARBA" id="ARBA00023172"/>
    </source>
</evidence>
<keyword evidence="11" id="KW-0413">Isomerase</keyword>
<proteinExistence type="inferred from homology"/>
<evidence type="ECO:0000256" key="10">
    <source>
        <dbReference type="ARBA" id="ARBA00023204"/>
    </source>
</evidence>
<dbReference type="InterPro" id="IPR001650">
    <property type="entry name" value="Helicase_C-like"/>
</dbReference>
<evidence type="ECO:0000259" key="17">
    <source>
        <dbReference type="PROSITE" id="PS51192"/>
    </source>
</evidence>
<evidence type="ECO:0000256" key="3">
    <source>
        <dbReference type="ARBA" id="ARBA00022741"/>
    </source>
</evidence>
<comment type="function">
    <text evidence="15">Plays a critical role in recombination and DNA repair. Helps process Holliday junction intermediates to mature products by catalyzing branch migration. Has replication fork regression activity, unwinds stalled or blocked replication forks to make a HJ that can be resolved. Has a DNA unwinding activity characteristic of a DNA helicase with 3'-5' polarity.</text>
</comment>